<accession>K2BUQ4</accession>
<sequence length="67" mass="8066">MLKLAIKNPSINFKTEIFEDVYDLSLYIVSQFEQYSLKKLNDNEITDELRKEALECRKRDSNYFIKI</sequence>
<organism evidence="1">
    <name type="scientific">uncultured bacterium</name>
    <name type="common">gcode 4</name>
    <dbReference type="NCBI Taxonomy" id="1234023"/>
    <lineage>
        <taxon>Bacteria</taxon>
        <taxon>environmental samples</taxon>
    </lineage>
</organism>
<dbReference type="AlphaFoldDB" id="K2BUQ4"/>
<protein>
    <submittedName>
        <fullName evidence="1">Uncharacterized protein</fullName>
    </submittedName>
</protein>
<reference evidence="1" key="1">
    <citation type="journal article" date="2012" name="Science">
        <title>Fermentation, hydrogen, and sulfur metabolism in multiple uncultivated bacterial phyla.</title>
        <authorList>
            <person name="Wrighton K.C."/>
            <person name="Thomas B.C."/>
            <person name="Sharon I."/>
            <person name="Miller C.S."/>
            <person name="Castelle C.J."/>
            <person name="VerBerkmoes N.C."/>
            <person name="Wilkins M.J."/>
            <person name="Hettich R.L."/>
            <person name="Lipton M.S."/>
            <person name="Williams K.H."/>
            <person name="Long P.E."/>
            <person name="Banfield J.F."/>
        </authorList>
    </citation>
    <scope>NUCLEOTIDE SEQUENCE [LARGE SCALE GENOMIC DNA]</scope>
</reference>
<proteinExistence type="predicted"/>
<dbReference type="EMBL" id="AMFJ01021656">
    <property type="protein sequence ID" value="EKD65984.1"/>
    <property type="molecule type" value="Genomic_DNA"/>
</dbReference>
<evidence type="ECO:0000313" key="1">
    <source>
        <dbReference type="EMBL" id="EKD65984.1"/>
    </source>
</evidence>
<name>K2BUQ4_9BACT</name>
<gene>
    <name evidence="1" type="ORF">ACD_49C00070G0008</name>
</gene>
<comment type="caution">
    <text evidence="1">The sequence shown here is derived from an EMBL/GenBank/DDBJ whole genome shotgun (WGS) entry which is preliminary data.</text>
</comment>